<evidence type="ECO:0000313" key="4">
    <source>
        <dbReference type="EMBL" id="MCX2741284.1"/>
    </source>
</evidence>
<gene>
    <name evidence="4" type="ORF">OO017_15095</name>
</gene>
<evidence type="ECO:0000259" key="3">
    <source>
        <dbReference type="PROSITE" id="PS51186"/>
    </source>
</evidence>
<accession>A0ABT3RHJ8</accession>
<evidence type="ECO:0000313" key="5">
    <source>
        <dbReference type="Proteomes" id="UP001207228"/>
    </source>
</evidence>
<reference evidence="4 5" key="1">
    <citation type="submission" date="2022-11" db="EMBL/GenBank/DDBJ databases">
        <title>The characterization of three novel Bacteroidetes species and genomic analysis of their roles in tidal elemental geochemical cycles.</title>
        <authorList>
            <person name="Ma K.-J."/>
        </authorList>
    </citation>
    <scope>NUCLEOTIDE SEQUENCE [LARGE SCALE GENOMIC DNA]</scope>
    <source>
        <strain evidence="4 5">M82</strain>
    </source>
</reference>
<dbReference type="Proteomes" id="UP001207228">
    <property type="component" value="Unassembled WGS sequence"/>
</dbReference>
<dbReference type="InterPro" id="IPR016181">
    <property type="entry name" value="Acyl_CoA_acyltransferase"/>
</dbReference>
<proteinExistence type="predicted"/>
<name>A0ABT3RHJ8_9BACT</name>
<sequence length="153" mass="17604">MIRPYTPADKPKLIALLRLNTPTYFAEAEESDFAAYLDSFTEDYFVTEEEGKLIGAGGINYFPEDGQARISWDVIHPDLQGKGIGTQLMQHRLKVIKNKPGIHLIVVRTTQLVYKFYEKMGFELEKVEKDFWAPGFDLYQMRLPLKERTAGKV</sequence>
<comment type="caution">
    <text evidence="4">The sequence shown here is derived from an EMBL/GenBank/DDBJ whole genome shotgun (WGS) entry which is preliminary data.</text>
</comment>
<dbReference type="InterPro" id="IPR050832">
    <property type="entry name" value="Bact_Acetyltransf"/>
</dbReference>
<feature type="domain" description="N-acetyltransferase" evidence="3">
    <location>
        <begin position="1"/>
        <end position="146"/>
    </location>
</feature>
<dbReference type="PROSITE" id="PS51186">
    <property type="entry name" value="GNAT"/>
    <property type="match status" value="1"/>
</dbReference>
<dbReference type="SUPFAM" id="SSF55729">
    <property type="entry name" value="Acyl-CoA N-acyltransferases (Nat)"/>
    <property type="match status" value="1"/>
</dbReference>
<dbReference type="Pfam" id="PF00583">
    <property type="entry name" value="Acetyltransf_1"/>
    <property type="match status" value="1"/>
</dbReference>
<dbReference type="CDD" id="cd04301">
    <property type="entry name" value="NAT_SF"/>
    <property type="match status" value="1"/>
</dbReference>
<dbReference type="PANTHER" id="PTHR43877">
    <property type="entry name" value="AMINOALKYLPHOSPHONATE N-ACETYLTRANSFERASE-RELATED-RELATED"/>
    <property type="match status" value="1"/>
</dbReference>
<evidence type="ECO:0000256" key="2">
    <source>
        <dbReference type="ARBA" id="ARBA00023315"/>
    </source>
</evidence>
<keyword evidence="5" id="KW-1185">Reference proteome</keyword>
<keyword evidence="1" id="KW-0808">Transferase</keyword>
<organism evidence="4 5">
    <name type="scientific">Pontibacter anaerobius</name>
    <dbReference type="NCBI Taxonomy" id="2993940"/>
    <lineage>
        <taxon>Bacteria</taxon>
        <taxon>Pseudomonadati</taxon>
        <taxon>Bacteroidota</taxon>
        <taxon>Cytophagia</taxon>
        <taxon>Cytophagales</taxon>
        <taxon>Hymenobacteraceae</taxon>
        <taxon>Pontibacter</taxon>
    </lineage>
</organism>
<dbReference type="InterPro" id="IPR000182">
    <property type="entry name" value="GNAT_dom"/>
</dbReference>
<keyword evidence="2" id="KW-0012">Acyltransferase</keyword>
<dbReference type="Gene3D" id="3.40.630.30">
    <property type="match status" value="1"/>
</dbReference>
<dbReference type="RefSeq" id="WP_266053425.1">
    <property type="nucleotide sequence ID" value="NZ_JAPFQO010000010.1"/>
</dbReference>
<protein>
    <submittedName>
        <fullName evidence="4">GNAT family N-acetyltransferase</fullName>
    </submittedName>
</protein>
<dbReference type="EMBL" id="JAPFQO010000010">
    <property type="protein sequence ID" value="MCX2741284.1"/>
    <property type="molecule type" value="Genomic_DNA"/>
</dbReference>
<evidence type="ECO:0000256" key="1">
    <source>
        <dbReference type="ARBA" id="ARBA00022679"/>
    </source>
</evidence>